<evidence type="ECO:0000313" key="9">
    <source>
        <dbReference type="EMBL" id="KAL3698483.1"/>
    </source>
</evidence>
<feature type="domain" description="Major facilitator superfamily (MFS) profile" evidence="8">
    <location>
        <begin position="40"/>
        <end position="476"/>
    </location>
</feature>
<feature type="transmembrane region" description="Helical" evidence="7">
    <location>
        <begin position="360"/>
        <end position="378"/>
    </location>
</feature>
<accession>A0ABD3I4G8</accession>
<dbReference type="Proteomes" id="UP001633002">
    <property type="component" value="Unassembled WGS sequence"/>
</dbReference>
<dbReference type="InterPro" id="IPR036259">
    <property type="entry name" value="MFS_trans_sf"/>
</dbReference>
<proteinExistence type="inferred from homology"/>
<feature type="transmembrane region" description="Helical" evidence="7">
    <location>
        <begin position="165"/>
        <end position="187"/>
    </location>
</feature>
<dbReference type="EMBL" id="JBJQOH010000002">
    <property type="protein sequence ID" value="KAL3698483.1"/>
    <property type="molecule type" value="Genomic_DNA"/>
</dbReference>
<dbReference type="InterPro" id="IPR011701">
    <property type="entry name" value="MFS"/>
</dbReference>
<feature type="transmembrane region" description="Helical" evidence="7">
    <location>
        <begin position="298"/>
        <end position="319"/>
    </location>
</feature>
<feature type="transmembrane region" description="Helical" evidence="7">
    <location>
        <begin position="130"/>
        <end position="153"/>
    </location>
</feature>
<name>A0ABD3I4G8_9MARC</name>
<keyword evidence="5 7" id="KW-0472">Membrane</keyword>
<keyword evidence="3 7" id="KW-0812">Transmembrane</keyword>
<dbReference type="PANTHER" id="PTHR23505">
    <property type="entry name" value="SPINSTER"/>
    <property type="match status" value="1"/>
</dbReference>
<feature type="transmembrane region" description="Helical" evidence="7">
    <location>
        <begin position="331"/>
        <end position="354"/>
    </location>
</feature>
<dbReference type="PROSITE" id="PS50850">
    <property type="entry name" value="MFS"/>
    <property type="match status" value="1"/>
</dbReference>
<dbReference type="SUPFAM" id="SSF103473">
    <property type="entry name" value="MFS general substrate transporter"/>
    <property type="match status" value="1"/>
</dbReference>
<organism evidence="9 10">
    <name type="scientific">Riccia sorocarpa</name>
    <dbReference type="NCBI Taxonomy" id="122646"/>
    <lineage>
        <taxon>Eukaryota</taxon>
        <taxon>Viridiplantae</taxon>
        <taxon>Streptophyta</taxon>
        <taxon>Embryophyta</taxon>
        <taxon>Marchantiophyta</taxon>
        <taxon>Marchantiopsida</taxon>
        <taxon>Marchantiidae</taxon>
        <taxon>Marchantiales</taxon>
        <taxon>Ricciaceae</taxon>
        <taxon>Riccia</taxon>
    </lineage>
</organism>
<evidence type="ECO:0000256" key="7">
    <source>
        <dbReference type="SAM" id="Phobius"/>
    </source>
</evidence>
<evidence type="ECO:0000256" key="3">
    <source>
        <dbReference type="ARBA" id="ARBA00022692"/>
    </source>
</evidence>
<protein>
    <recommendedName>
        <fullName evidence="8">Major facilitator superfamily (MFS) profile domain-containing protein</fullName>
    </recommendedName>
</protein>
<dbReference type="GO" id="GO:0016020">
    <property type="term" value="C:membrane"/>
    <property type="evidence" value="ECO:0007669"/>
    <property type="project" value="UniProtKB-SubCell"/>
</dbReference>
<dbReference type="Gene3D" id="1.20.1250.20">
    <property type="entry name" value="MFS general substrate transporter like domains"/>
    <property type="match status" value="1"/>
</dbReference>
<feature type="transmembrane region" description="Helical" evidence="7">
    <location>
        <begin position="399"/>
        <end position="419"/>
    </location>
</feature>
<dbReference type="Pfam" id="PF07690">
    <property type="entry name" value="MFS_1"/>
    <property type="match status" value="1"/>
</dbReference>
<keyword evidence="4 7" id="KW-1133">Transmembrane helix</keyword>
<comment type="caution">
    <text evidence="9">The sequence shown here is derived from an EMBL/GenBank/DDBJ whole genome shotgun (WGS) entry which is preliminary data.</text>
</comment>
<feature type="transmembrane region" description="Helical" evidence="7">
    <location>
        <begin position="452"/>
        <end position="472"/>
    </location>
</feature>
<feature type="transmembrane region" description="Helical" evidence="7">
    <location>
        <begin position="264"/>
        <end position="286"/>
    </location>
</feature>
<comment type="similarity">
    <text evidence="6">Belongs to the major facilitator superfamily. Spinster (TC 2.A.1.49) family.</text>
</comment>
<evidence type="ECO:0000256" key="5">
    <source>
        <dbReference type="ARBA" id="ARBA00023136"/>
    </source>
</evidence>
<sequence length="533" mass="58537">MLNAGCPYRRQSLEFLHFAKNGVNARLQFQRFWKDKRLRSLILVIVASILEKADTAAVPSVFREIGLELHASPSVLGTFALVRNLSQAVCSPFAGYLAKKYKRTRVIAAGAFISTIATLCIGTSTTFMQLALSIAASAVGITLTWPAIQSLIADATDDSNRGFTFGWLHLTAHAGSFFGGFVSILLAGTTVMGVPGWRVSFFLLSFLSSLIACALYFFADDPSDGRDGFALSSWPHDQKASYKEEFREQFEDVKRVLMVKTFRIIVAEAVLASFAWYNFSFVAMWLELVGFSHPTTATIIALFIIASSIGGLFGGWMGDRMAGWYPDAGRIIVGQVCVGIAVPFTAVLLLALPIDPPVKLLHGGWLFVTGFLISWYTPSTNAPLMAEIVPRQSRTNVYALERAFASLVSAFGPPITGILSERVFGYVHVAKGSSASAEGMVDRANAVALGKAIFSAMGVPFFFCCLIFFLLYNNYPRDRDKVRSEMYVMDSDLDSGMDLEELNHVEQGSDFDYYEEKDAMRFSADLVQGKVKL</sequence>
<evidence type="ECO:0000256" key="1">
    <source>
        <dbReference type="ARBA" id="ARBA00004141"/>
    </source>
</evidence>
<feature type="transmembrane region" description="Helical" evidence="7">
    <location>
        <begin position="199"/>
        <end position="219"/>
    </location>
</feature>
<keyword evidence="10" id="KW-1185">Reference proteome</keyword>
<reference evidence="9 10" key="1">
    <citation type="submission" date="2024-09" db="EMBL/GenBank/DDBJ databases">
        <title>Chromosome-scale assembly of Riccia sorocarpa.</title>
        <authorList>
            <person name="Paukszto L."/>
        </authorList>
    </citation>
    <scope>NUCLEOTIDE SEQUENCE [LARGE SCALE GENOMIC DNA]</scope>
    <source>
        <strain evidence="9">LP-2024</strain>
        <tissue evidence="9">Aerial parts of the thallus</tissue>
    </source>
</reference>
<feature type="transmembrane region" description="Helical" evidence="7">
    <location>
        <begin position="106"/>
        <end position="124"/>
    </location>
</feature>
<comment type="subcellular location">
    <subcellularLocation>
        <location evidence="1">Membrane</location>
        <topology evidence="1">Multi-pass membrane protein</topology>
    </subcellularLocation>
</comment>
<keyword evidence="2" id="KW-0813">Transport</keyword>
<dbReference type="AlphaFoldDB" id="A0ABD3I4G8"/>
<evidence type="ECO:0000256" key="4">
    <source>
        <dbReference type="ARBA" id="ARBA00022989"/>
    </source>
</evidence>
<gene>
    <name evidence="9" type="ORF">R1sor_012559</name>
</gene>
<evidence type="ECO:0000256" key="2">
    <source>
        <dbReference type="ARBA" id="ARBA00022448"/>
    </source>
</evidence>
<dbReference type="InterPro" id="IPR044770">
    <property type="entry name" value="MFS_spinster-like"/>
</dbReference>
<dbReference type="InterPro" id="IPR020846">
    <property type="entry name" value="MFS_dom"/>
</dbReference>
<evidence type="ECO:0000313" key="10">
    <source>
        <dbReference type="Proteomes" id="UP001633002"/>
    </source>
</evidence>
<evidence type="ECO:0000256" key="6">
    <source>
        <dbReference type="ARBA" id="ARBA00024338"/>
    </source>
</evidence>
<dbReference type="PANTHER" id="PTHR23505:SF52">
    <property type="entry name" value="MAJOR FACILITATOR SUPERFAMILY PROTEIN"/>
    <property type="match status" value="1"/>
</dbReference>
<evidence type="ECO:0000259" key="8">
    <source>
        <dbReference type="PROSITE" id="PS50850"/>
    </source>
</evidence>